<dbReference type="Proteomes" id="UP000319142">
    <property type="component" value="Unassembled WGS sequence"/>
</dbReference>
<dbReference type="RefSeq" id="WP_273135008.1">
    <property type="nucleotide sequence ID" value="NZ_VMRX01000051.1"/>
</dbReference>
<feature type="signal peptide" evidence="1">
    <location>
        <begin position="1"/>
        <end position="27"/>
    </location>
</feature>
<comment type="caution">
    <text evidence="2">The sequence shown here is derived from an EMBL/GenBank/DDBJ whole genome shotgun (WGS) entry which is preliminary data.</text>
</comment>
<dbReference type="InterPro" id="IPR026950">
    <property type="entry name" value="Caps_assemb_Wzi"/>
</dbReference>
<proteinExistence type="predicted"/>
<dbReference type="AlphaFoldDB" id="A0A558B2W4"/>
<gene>
    <name evidence="2" type="ORF">FHK81_16100</name>
</gene>
<evidence type="ECO:0000313" key="3">
    <source>
        <dbReference type="Proteomes" id="UP000319142"/>
    </source>
</evidence>
<name>A0A558B2W4_9GAMM</name>
<dbReference type="EMBL" id="VMRX01000051">
    <property type="protein sequence ID" value="TVT30864.1"/>
    <property type="molecule type" value="Genomic_DNA"/>
</dbReference>
<reference evidence="2 3" key="1">
    <citation type="submission" date="2019-07" db="EMBL/GenBank/DDBJ databases">
        <title>The pathways for chlorine oxyanion respiration interact through the shared metabolite chlorate.</title>
        <authorList>
            <person name="Barnum T.P."/>
            <person name="Cheng Y."/>
            <person name="Hill K.A."/>
            <person name="Lucas L.N."/>
            <person name="Carlson H.K."/>
            <person name="Coates J.D."/>
        </authorList>
    </citation>
    <scope>NUCLEOTIDE SEQUENCE [LARGE SCALE GENOMIC DNA]</scope>
    <source>
        <strain evidence="2">UCB</strain>
    </source>
</reference>
<feature type="chain" id="PRO_5021931618" evidence="1">
    <location>
        <begin position="28"/>
        <end position="498"/>
    </location>
</feature>
<sequence length="498" mass="55143">MPSKHWTLVGGAVACLTALSYTATTHAAPWIEPGDSRARFALQKLADRGHFDRTVSTWPVMWSTVAQDINPSVTSDPTATAGAMAYLNAEQQAQFRSGTKTELTLAGSTEQPLVQGFGDARQEEGQATLDRQWQGEHFAIGLSPTVVANPTDDEQYRYDGSYLAGTLGNWVLGAGAIERWWGPGWQSSLILSNNARPMPAVWLNRKRDLAPTSKWLSWIGPWNLTVFAGQYQDKRTIDNAKLIGMRFTFRPVQGLDIGLSRAIMFGGEGRPENSSALWDALIGRDNSQDGAENDPGNQLGSIDIRYGFALGNQSMGLYTQMMGEDEAGAFPARKSWLLGTDWTTGLFNTDQQWFLEYSNTTADDFLGDAMPNVTYEHFQYRTGYRHHGRNLASSFEGDAETLTLGAHQFFDNGNSLSLTFSYAEFNSDSQVRAQIPDPDVRYFIPATNQKTGIVNLGYSTALFNGRLDLNLRGAEKKIQLAGTELNQWSASASWRYRF</sequence>
<dbReference type="InterPro" id="IPR038636">
    <property type="entry name" value="Wzi_sf"/>
</dbReference>
<evidence type="ECO:0000256" key="1">
    <source>
        <dbReference type="SAM" id="SignalP"/>
    </source>
</evidence>
<dbReference type="Pfam" id="PF14052">
    <property type="entry name" value="Caps_assemb_Wzi"/>
    <property type="match status" value="1"/>
</dbReference>
<protein>
    <submittedName>
        <fullName evidence="2">Capsule assembly Wzi family protein</fullName>
    </submittedName>
</protein>
<evidence type="ECO:0000313" key="2">
    <source>
        <dbReference type="EMBL" id="TVT30864.1"/>
    </source>
</evidence>
<dbReference type="Gene3D" id="2.40.160.130">
    <property type="entry name" value="Capsule assembly protein Wzi"/>
    <property type="match status" value="1"/>
</dbReference>
<accession>A0A558B2W4</accession>
<dbReference type="PROSITE" id="PS51257">
    <property type="entry name" value="PROKAR_LIPOPROTEIN"/>
    <property type="match status" value="1"/>
</dbReference>
<organism evidence="2 3">
    <name type="scientific">Marinobacter vinifirmus</name>
    <dbReference type="NCBI Taxonomy" id="355591"/>
    <lineage>
        <taxon>Bacteria</taxon>
        <taxon>Pseudomonadati</taxon>
        <taxon>Pseudomonadota</taxon>
        <taxon>Gammaproteobacteria</taxon>
        <taxon>Pseudomonadales</taxon>
        <taxon>Marinobacteraceae</taxon>
        <taxon>Marinobacter</taxon>
    </lineage>
</organism>
<keyword evidence="1" id="KW-0732">Signal</keyword>